<name>A0A2H6KDF9_9APIC</name>
<dbReference type="GeneID" id="39874802"/>
<dbReference type="EMBL" id="BDSA01000002">
    <property type="protein sequence ID" value="GBE61032.1"/>
    <property type="molecule type" value="Genomic_DNA"/>
</dbReference>
<gene>
    <name evidence="1" type="ORF">BOVATA_025250</name>
</gene>
<dbReference type="Proteomes" id="UP000236319">
    <property type="component" value="Unassembled WGS sequence"/>
</dbReference>
<comment type="caution">
    <text evidence="1">The sequence shown here is derived from an EMBL/GenBank/DDBJ whole genome shotgun (WGS) entry which is preliminary data.</text>
</comment>
<evidence type="ECO:0000313" key="2">
    <source>
        <dbReference type="Proteomes" id="UP000236319"/>
    </source>
</evidence>
<sequence>METNLIKTELEKLAEEKKTLEKVTGNPDGTIHKAVTGMDNLFNEHIQNPLINAVGAVDSAIGKLGGTFDKIQDGKSIAGIFQNIKDKVGEIKGTPKKGRTNGKGLEGIISGLQNYARVIGENVGKTNGGTVSGWVKKIVNENVLVNSWIDEYVTENGNNFKDRTLSKDNEKTKAVKTAIQSRIQLQFNGVDENKKPKGLNGVAGTLAEIHKFHNAVSEQIKECLDPSEAENIVNQVQKNREVFNGSATDTSKYLRGAIESILAQLPVLIKNSGDEINTFADSNAGLGKLDDILRQTNDIFNQLTAATTLSQHPPHGQDESPAQAVDRTLQAVRNMVSGQDDDNITKRFTDHVKKPLETEVQKLPAAVGEFNSTAEQQIKEAARTAINKAAGEISDKSSGPIELGGANKLMEGFKTAHDNIQENLEKNLKGKVDAELPDDKPVGSTGTVVQPDKITITKDNFKDYNSHVEQDSIKGYETNNPDTLKGQLPEKIKSISKEGLKSLTDVIDDKVQGDQKIDNTTFENPVKAISKDLDEIAWLVDRSRGKAPSLPQPQPKDEDGIKDHLTKLKNALEQTGFNGVDKQGLDATKTAIEGLHNNQFKQQPAAIDTAVQEIKGELGELREKLQAKNGQPGNDVINTLKDLKTAGVEGKNSWTSNGKSLSGLGEIQDDLQEQNDLFSQQYWNIPADVKAIRLEMTTPQNKLYGEKENKIIGAFNDLKSTDLGDKYCKKKFNCKRAWKNQ</sequence>
<dbReference type="RefSeq" id="XP_028867275.1">
    <property type="nucleotide sequence ID" value="XM_029011442.1"/>
</dbReference>
<keyword evidence="2" id="KW-1185">Reference proteome</keyword>
<protein>
    <submittedName>
        <fullName evidence="1">Extracellular matrix-binding ebh, putative</fullName>
    </submittedName>
</protein>
<evidence type="ECO:0000313" key="1">
    <source>
        <dbReference type="EMBL" id="GBE61032.1"/>
    </source>
</evidence>
<organism evidence="1 2">
    <name type="scientific">Babesia ovata</name>
    <dbReference type="NCBI Taxonomy" id="189622"/>
    <lineage>
        <taxon>Eukaryota</taxon>
        <taxon>Sar</taxon>
        <taxon>Alveolata</taxon>
        <taxon>Apicomplexa</taxon>
        <taxon>Aconoidasida</taxon>
        <taxon>Piroplasmida</taxon>
        <taxon>Babesiidae</taxon>
        <taxon>Babesia</taxon>
    </lineage>
</organism>
<accession>A0A2H6KDF9</accession>
<dbReference type="AlphaFoldDB" id="A0A2H6KDF9"/>
<proteinExistence type="predicted"/>
<reference evidence="1 2" key="1">
    <citation type="journal article" date="2017" name="BMC Genomics">
        <title>Whole-genome assembly of Babesia ovata and comparative genomics between closely related pathogens.</title>
        <authorList>
            <person name="Yamagishi J."/>
            <person name="Asada M."/>
            <person name="Hakimi H."/>
            <person name="Tanaka T.Q."/>
            <person name="Sugimoto C."/>
            <person name="Kawazu S."/>
        </authorList>
    </citation>
    <scope>NUCLEOTIDE SEQUENCE [LARGE SCALE GENOMIC DNA]</scope>
    <source>
        <strain evidence="1 2">Miyake</strain>
    </source>
</reference>
<dbReference type="VEuPathDB" id="PiroplasmaDB:BOVATA_025250"/>